<feature type="compositionally biased region" description="Basic and acidic residues" evidence="1">
    <location>
        <begin position="740"/>
        <end position="753"/>
    </location>
</feature>
<feature type="compositionally biased region" description="Low complexity" evidence="1">
    <location>
        <begin position="1326"/>
        <end position="1372"/>
    </location>
</feature>
<protein>
    <submittedName>
        <fullName evidence="2">Uncharacterized protein</fullName>
    </submittedName>
</protein>
<dbReference type="RefSeq" id="XP_009494390.1">
    <property type="nucleotide sequence ID" value="XM_009496115.1"/>
</dbReference>
<dbReference type="PANTHER" id="PTHR24216">
    <property type="entry name" value="PAXILLIN-RELATED"/>
    <property type="match status" value="1"/>
</dbReference>
<feature type="compositionally biased region" description="Polar residues" evidence="1">
    <location>
        <begin position="72"/>
        <end position="82"/>
    </location>
</feature>
<feature type="compositionally biased region" description="Polar residues" evidence="1">
    <location>
        <begin position="162"/>
        <end position="178"/>
    </location>
</feature>
<evidence type="ECO:0000256" key="1">
    <source>
        <dbReference type="SAM" id="MobiDB-lite"/>
    </source>
</evidence>
<evidence type="ECO:0000313" key="3">
    <source>
        <dbReference type="Proteomes" id="UP000030693"/>
    </source>
</evidence>
<organism evidence="2">
    <name type="scientific">Fonticula alba</name>
    <name type="common">Slime mold</name>
    <dbReference type="NCBI Taxonomy" id="691883"/>
    <lineage>
        <taxon>Eukaryota</taxon>
        <taxon>Rotosphaerida</taxon>
        <taxon>Fonticulaceae</taxon>
        <taxon>Fonticula</taxon>
    </lineage>
</organism>
<keyword evidence="3" id="KW-1185">Reference proteome</keyword>
<feature type="region of interest" description="Disordered" evidence="1">
    <location>
        <begin position="222"/>
        <end position="281"/>
    </location>
</feature>
<accession>A0A058ZCV3</accession>
<gene>
    <name evidence="2" type="ORF">H696_02214</name>
</gene>
<reference evidence="2" key="1">
    <citation type="submission" date="2013-04" db="EMBL/GenBank/DDBJ databases">
        <title>The Genome Sequence of Fonticula alba ATCC 38817.</title>
        <authorList>
            <consortium name="The Broad Institute Genomics Platform"/>
            <person name="Russ C."/>
            <person name="Cuomo C."/>
            <person name="Burger G."/>
            <person name="Gray M.W."/>
            <person name="Holland P.W.H."/>
            <person name="King N."/>
            <person name="Lang F.B.F."/>
            <person name="Roger A.J."/>
            <person name="Ruiz-Trillo I."/>
            <person name="Brown M."/>
            <person name="Walker B."/>
            <person name="Young S."/>
            <person name="Zeng Q."/>
            <person name="Gargeya S."/>
            <person name="Fitzgerald M."/>
            <person name="Haas B."/>
            <person name="Abouelleil A."/>
            <person name="Allen A.W."/>
            <person name="Alvarado L."/>
            <person name="Arachchi H.M."/>
            <person name="Berlin A.M."/>
            <person name="Chapman S.B."/>
            <person name="Gainer-Dewar J."/>
            <person name="Goldberg J."/>
            <person name="Griggs A."/>
            <person name="Gujja S."/>
            <person name="Hansen M."/>
            <person name="Howarth C."/>
            <person name="Imamovic A."/>
            <person name="Ireland A."/>
            <person name="Larimer J."/>
            <person name="McCowan C."/>
            <person name="Murphy C."/>
            <person name="Pearson M."/>
            <person name="Poon T.W."/>
            <person name="Priest M."/>
            <person name="Roberts A."/>
            <person name="Saif S."/>
            <person name="Shea T."/>
            <person name="Sisk P."/>
            <person name="Sykes S."/>
            <person name="Wortman J."/>
            <person name="Nusbaum C."/>
            <person name="Birren B."/>
        </authorList>
    </citation>
    <scope>NUCLEOTIDE SEQUENCE [LARGE SCALE GENOMIC DNA]</scope>
    <source>
        <strain evidence="2">ATCC 38817</strain>
    </source>
</reference>
<feature type="region of interest" description="Disordered" evidence="1">
    <location>
        <begin position="39"/>
        <end position="204"/>
    </location>
</feature>
<feature type="compositionally biased region" description="Pro residues" evidence="1">
    <location>
        <begin position="1300"/>
        <end position="1310"/>
    </location>
</feature>
<evidence type="ECO:0000313" key="2">
    <source>
        <dbReference type="EMBL" id="KCV71267.1"/>
    </source>
</evidence>
<feature type="compositionally biased region" description="Polar residues" evidence="1">
    <location>
        <begin position="1"/>
        <end position="10"/>
    </location>
</feature>
<feature type="region of interest" description="Disordered" evidence="1">
    <location>
        <begin position="1"/>
        <end position="21"/>
    </location>
</feature>
<dbReference type="PANTHER" id="PTHR24216:SF65">
    <property type="entry name" value="PAXILLIN-LIKE PROTEIN 1"/>
    <property type="match status" value="1"/>
</dbReference>
<feature type="compositionally biased region" description="Low complexity" evidence="1">
    <location>
        <begin position="85"/>
        <end position="97"/>
    </location>
</feature>
<feature type="compositionally biased region" description="Acidic residues" evidence="1">
    <location>
        <begin position="754"/>
        <end position="767"/>
    </location>
</feature>
<proteinExistence type="predicted"/>
<name>A0A058ZCV3_FONAL</name>
<feature type="compositionally biased region" description="Low complexity" evidence="1">
    <location>
        <begin position="111"/>
        <end position="121"/>
    </location>
</feature>
<feature type="region of interest" description="Disordered" evidence="1">
    <location>
        <begin position="883"/>
        <end position="903"/>
    </location>
</feature>
<sequence>MTESPTTEQQAPPVPSVTVLPGKVSHLGVDQEDAASIVSDEQLVAENAPSAQATPPLGSDQLSSRPDDRSSDAQATADQPPSTEAADAPPALPHAPAMITITPDARTDQVLESTDSGTLTTELEEEPPLGTDTSREADAPGADGPEGLAQATGGLAEGRATSEASASEGCSTAPSPSTEPHAPAPEAGMPGADPVDPGETSILRIPFQATLRRLLRTWAEQGGSGRGECAACQPSRTSSRDSLSEVVLDFDTSPGGDDAPATDAPAGARGTASPRVSNASLPVVEMDQDGDVVRSHALQCPQGWLLLLPEAPSNGPGSEADDEPLSPAPTAEELAQSQLLGFLSEAVSLDPDLEENQHAAELCGLTVRAATEVAAAGAPVSSKRDVLLLTYLLLRLDGDTAAAGRIFRHLRRSQRKLDAGLIRGRSAGQRAVHIPPFVERRLCPDAADSATRTRVANALDDWYICMQWFIAGTWACFGLAANWTGVLVHAALTEQLPGLLDALARQAATNAVVAAPAEGDLDTLEEPDSFDVAIRLRAARALARIGDPLLANVNLAVWTGEIYDEWPVERRTLCEQQDRAPGQDDAPPGDDLFFVEHRDTGETLSAMFGAVSTTAAASLLLAGLTSPAPGAGDARHPAGPLVQLEDHQRGLSSVSISLRALLGDPDALLALVDFANSQADNDVREARDTATGRRARLRQRLRRLAGHKTATGGKPDPPTTSAHGHAHSDDMRHQAGSPDDADRQSADGPRLEELVEGADERDMEEAEAEAHALAAGAGRSTRTQRALNAAYLFWRCLEFERAALMLGEGTVEQGRDVLEAMAREIIDAYLVPGGPEYVGPLPETCLQHVSERLFQGTDIRRDLFRPVREYLLPASAAEAAEARPGGRAAAGWQDDASDPGPGPDLRKLLRAFLADGSRANSVLQTDQARRREIALATASLAAKRKAARRRARAQDALLAAGRALAGQAPSLRRGLQMPAERTAAQVLAAVRRTGRALPRMGRRARRARAMDFLPAPASTGHAGDSAGAPPLTEDHPADDPLIWQCDALIFDRGKWMPSDTPPPSVDEAMDVCARTTVASFRLGPGGDPDAPGAALTLDPETLVTGLPEVILLQRVSDPARAAILSCITIQRMYCVTPPAPRDSMAFAAGLMILSRIRPSLVVVLPDAPVMMMLCGLNARRTTLATFDAHPGVLQGLASVQRQPGWRATDCIYAGPVAGASMVEQASAMGFFDAWSRHCTGQSSERSRTAVAPDCCRGLGHPAARTVVAHRVMALFDGETADPDDYPLPEVAPGSPALGVPSPPEGSPAPRGPAADLKIATPVLQDPGSEGAASPAVSPSSPAVSPSSPAVSPSSPDGSAASPLAAPATRSPPGEVATHISAELLQEDLRTRPDRMLIQTGTPIGSPERPLRQLPGVSGQGPPRPGPAAQRALRLAARRRGLKVTLEAPPSAVAAARAAHAARSSPNHQLALSGEASFGCQVM</sequence>
<dbReference type="GeneID" id="20526939"/>
<dbReference type="EMBL" id="KB932203">
    <property type="protein sequence ID" value="KCV71267.1"/>
    <property type="molecule type" value="Genomic_DNA"/>
</dbReference>
<feature type="region of interest" description="Disordered" evidence="1">
    <location>
        <begin position="308"/>
        <end position="331"/>
    </location>
</feature>
<feature type="region of interest" description="Disordered" evidence="1">
    <location>
        <begin position="1279"/>
        <end position="1374"/>
    </location>
</feature>
<feature type="region of interest" description="Disordered" evidence="1">
    <location>
        <begin position="1397"/>
        <end position="1427"/>
    </location>
</feature>
<feature type="compositionally biased region" description="Low complexity" evidence="1">
    <location>
        <begin position="254"/>
        <end position="272"/>
    </location>
</feature>
<feature type="region of interest" description="Disordered" evidence="1">
    <location>
        <begin position="701"/>
        <end position="780"/>
    </location>
</feature>
<dbReference type="Proteomes" id="UP000030693">
    <property type="component" value="Unassembled WGS sequence"/>
</dbReference>